<evidence type="ECO:0000256" key="1">
    <source>
        <dbReference type="SAM" id="SignalP"/>
    </source>
</evidence>
<dbReference type="OrthoDB" id="788168at2"/>
<comment type="caution">
    <text evidence="2">The sequence shown here is derived from an EMBL/GenBank/DDBJ whole genome shotgun (WGS) entry which is preliminary data.</text>
</comment>
<keyword evidence="3" id="KW-1185">Reference proteome</keyword>
<organism evidence="2 3">
    <name type="scientific">Mucilaginibacter corticis</name>
    <dbReference type="NCBI Taxonomy" id="2597670"/>
    <lineage>
        <taxon>Bacteria</taxon>
        <taxon>Pseudomonadati</taxon>
        <taxon>Bacteroidota</taxon>
        <taxon>Sphingobacteriia</taxon>
        <taxon>Sphingobacteriales</taxon>
        <taxon>Sphingobacteriaceae</taxon>
        <taxon>Mucilaginibacter</taxon>
    </lineage>
</organism>
<dbReference type="Proteomes" id="UP000318733">
    <property type="component" value="Unassembled WGS sequence"/>
</dbReference>
<name>A0A556MM03_9SPHI</name>
<evidence type="ECO:0000313" key="3">
    <source>
        <dbReference type="Proteomes" id="UP000318733"/>
    </source>
</evidence>
<feature type="signal peptide" evidence="1">
    <location>
        <begin position="1"/>
        <end position="21"/>
    </location>
</feature>
<feature type="chain" id="PRO_5021919028" evidence="1">
    <location>
        <begin position="22"/>
        <end position="308"/>
    </location>
</feature>
<gene>
    <name evidence="2" type="ORF">FO440_14190</name>
</gene>
<protein>
    <submittedName>
        <fullName evidence="2">Uncharacterized protein</fullName>
    </submittedName>
</protein>
<accession>A0A556MM03</accession>
<dbReference type="AlphaFoldDB" id="A0A556MM03"/>
<dbReference type="EMBL" id="VLPK01000002">
    <property type="protein sequence ID" value="TSJ40885.1"/>
    <property type="molecule type" value="Genomic_DNA"/>
</dbReference>
<keyword evidence="1" id="KW-0732">Signal</keyword>
<proteinExistence type="predicted"/>
<sequence length="308" mass="35326">MAIRKLALVTFSIFFFSQAFAQRIDEGGLKQLNFYQDSLKHLGSTFINDANDLVRKNANYQFIKTLVAALKTPNSFLFPFDSVKTITLTRSPDDRFRIFSWHVANDDGSYRFYGAIQANSTGPLKLYGLEDYTPLLKSPEDSVTDNRKWFGAQYYTIIPVGSTNPYYVLLGWKGNNDQSTKKVIEVLSFKNDRPVFGMPVFNGNGRKRKRIVFEYARQASMLLKYIPSQHLIVFDNLSPADKKTKDKPETYGPDLTYDGYRLIGEQWSYVDNLDMRNIPNEEDANYIDPRATIVPVKATTPIKKKKVQ</sequence>
<reference evidence="2 3" key="1">
    <citation type="submission" date="2019-07" db="EMBL/GenBank/DDBJ databases">
        <authorList>
            <person name="Huq M.A."/>
        </authorList>
    </citation>
    <scope>NUCLEOTIDE SEQUENCE [LARGE SCALE GENOMIC DNA]</scope>
    <source>
        <strain evidence="2 3">MAH-19</strain>
    </source>
</reference>
<evidence type="ECO:0000313" key="2">
    <source>
        <dbReference type="EMBL" id="TSJ40885.1"/>
    </source>
</evidence>
<dbReference type="RefSeq" id="WP_144248923.1">
    <property type="nucleotide sequence ID" value="NZ_VLPK01000002.1"/>
</dbReference>